<dbReference type="AlphaFoldDB" id="I3EEN8"/>
<evidence type="ECO:0000313" key="2">
    <source>
        <dbReference type="Proteomes" id="UP000002872"/>
    </source>
</evidence>
<dbReference type="EMBL" id="GL870881">
    <property type="protein sequence ID" value="EIJ87685.1"/>
    <property type="molecule type" value="Genomic_DNA"/>
</dbReference>
<dbReference type="OrthoDB" id="2187602at2759"/>
<sequence>MSLLLRTLFTTVNKSKRTGREVEELVCKYIETAQIVEETIQSALSQGKV</sequence>
<proteinExistence type="predicted"/>
<protein>
    <submittedName>
        <fullName evidence="1">Uncharacterized protein</fullName>
    </submittedName>
</protein>
<dbReference type="Proteomes" id="UP000002872">
    <property type="component" value="Unassembled WGS sequence"/>
</dbReference>
<evidence type="ECO:0000313" key="1">
    <source>
        <dbReference type="EMBL" id="EIJ87685.1"/>
    </source>
</evidence>
<reference evidence="1" key="1">
    <citation type="submission" date="2011-01" db="EMBL/GenBank/DDBJ databases">
        <title>The Genome Sequence of Nematocida parisii strain ERTm3.</title>
        <authorList>
            <consortium name="The Broad Institute Genome Sequencing Platform"/>
            <consortium name="The Broad Institute Genome Sequencing Center for Infectious Disease"/>
            <person name="Cuomo C."/>
            <person name="Troemel E."/>
            <person name="Young S.K."/>
            <person name="Zeng Q."/>
            <person name="Gargeya S."/>
            <person name="Fitzgerald M."/>
            <person name="Haas B."/>
            <person name="Abouelleil A."/>
            <person name="Alvarado L."/>
            <person name="Arachchi H.M."/>
            <person name="Berlin A."/>
            <person name="Chapman S.B."/>
            <person name="Gearin G."/>
            <person name="Goldberg J."/>
            <person name="Griggs A."/>
            <person name="Gujja S."/>
            <person name="Hansen M."/>
            <person name="Heiman D."/>
            <person name="Howarth C."/>
            <person name="Larimer J."/>
            <person name="Lui A."/>
            <person name="MacDonald P.J.P."/>
            <person name="McCowen C."/>
            <person name="Montmayeur A."/>
            <person name="Murphy C."/>
            <person name="Neiman D."/>
            <person name="Pearson M."/>
            <person name="Priest M."/>
            <person name="Roberts A."/>
            <person name="Saif S."/>
            <person name="Shea T."/>
            <person name="Sisk P."/>
            <person name="Stolte C."/>
            <person name="Sykes S."/>
            <person name="Wortman J."/>
            <person name="Nusbaum C."/>
            <person name="Birren B."/>
        </authorList>
    </citation>
    <scope>NUCLEOTIDE SEQUENCE</scope>
    <source>
        <strain evidence="1">ERTm3</strain>
    </source>
</reference>
<dbReference type="VEuPathDB" id="MicrosporidiaDB:NEQG_02232"/>
<accession>I3EEN8</accession>
<dbReference type="HOGENOM" id="CLU_3160142_0_0_1"/>
<dbReference type="InParanoid" id="I3EEN8"/>
<organism evidence="1 2">
    <name type="scientific">Nematocida parisii (strain ERTm3)</name>
    <name type="common">Nematode killer fungus</name>
    <dbReference type="NCBI Taxonomy" id="935791"/>
    <lineage>
        <taxon>Eukaryota</taxon>
        <taxon>Fungi</taxon>
        <taxon>Fungi incertae sedis</taxon>
        <taxon>Microsporidia</taxon>
        <taxon>Nematocida</taxon>
    </lineage>
</organism>
<keyword evidence="2" id="KW-1185">Reference proteome</keyword>
<name>I3EEN8_NEMP3</name>
<gene>
    <name evidence="1" type="ORF">NEQG_02232</name>
</gene>